<gene>
    <name evidence="1" type="ORF">g.7116</name>
</gene>
<dbReference type="Pfam" id="PF26106">
    <property type="entry name" value="TPR_Epg5_C"/>
    <property type="match status" value="1"/>
</dbReference>
<feature type="non-terminal residue" evidence="1">
    <location>
        <position position="1"/>
    </location>
</feature>
<dbReference type="InterPro" id="IPR051436">
    <property type="entry name" value="Autophagy-related_EPG5"/>
</dbReference>
<reference evidence="1" key="1">
    <citation type="submission" date="2015-11" db="EMBL/GenBank/DDBJ databases">
        <title>De novo transcriptome assembly of four potential Pierce s Disease insect vectors from Arizona vineyards.</title>
        <authorList>
            <person name="Tassone E.E."/>
        </authorList>
    </citation>
    <scope>NUCLEOTIDE SEQUENCE</scope>
</reference>
<proteinExistence type="predicted"/>
<dbReference type="PANTHER" id="PTHR31139">
    <property type="entry name" value="ECTOPIC P GRANULES PROTEIN 5 HOMOLOG"/>
    <property type="match status" value="1"/>
</dbReference>
<sequence>SSRSTASVVESALLRVLGITVANCSTLGALLEASLTAFFRHSDLSDSSPLSWSLAVYTLQPIVPRHPPLEDSLVTSGHLLSLYALTLKHMPVSLDIRQEAILLNNLNQWLSVLKVTDSVESKLPLLWSQVLYLCMRQCEYSSDPETGSLILRQLVQSITQGLEHRAGAGWGILGAIGIVKSQSASFKCRLLSRFVVALSLAQMPDSRNNAGTVEEDHAVQFVRIKPHAPG</sequence>
<accession>A0A1B6GFZ8</accession>
<dbReference type="AlphaFoldDB" id="A0A1B6GFZ8"/>
<evidence type="ECO:0000313" key="1">
    <source>
        <dbReference type="EMBL" id="JAS61340.1"/>
    </source>
</evidence>
<organism evidence="1">
    <name type="scientific">Cuerna arida</name>
    <dbReference type="NCBI Taxonomy" id="1464854"/>
    <lineage>
        <taxon>Eukaryota</taxon>
        <taxon>Metazoa</taxon>
        <taxon>Ecdysozoa</taxon>
        <taxon>Arthropoda</taxon>
        <taxon>Hexapoda</taxon>
        <taxon>Insecta</taxon>
        <taxon>Pterygota</taxon>
        <taxon>Neoptera</taxon>
        <taxon>Paraneoptera</taxon>
        <taxon>Hemiptera</taxon>
        <taxon>Auchenorrhyncha</taxon>
        <taxon>Membracoidea</taxon>
        <taxon>Cicadellidae</taxon>
        <taxon>Cicadellinae</taxon>
        <taxon>Proconiini</taxon>
        <taxon>Cuerna</taxon>
    </lineage>
</organism>
<dbReference type="GO" id="GO:0097352">
    <property type="term" value="P:autophagosome maturation"/>
    <property type="evidence" value="ECO:0007669"/>
    <property type="project" value="TreeGrafter"/>
</dbReference>
<dbReference type="GO" id="GO:0005737">
    <property type="term" value="C:cytoplasm"/>
    <property type="evidence" value="ECO:0007669"/>
    <property type="project" value="TreeGrafter"/>
</dbReference>
<feature type="non-terminal residue" evidence="1">
    <location>
        <position position="230"/>
    </location>
</feature>
<dbReference type="PANTHER" id="PTHR31139:SF4">
    <property type="entry name" value="ECTOPIC P GRANULES PROTEIN 5 HOMOLOG"/>
    <property type="match status" value="1"/>
</dbReference>
<protein>
    <submittedName>
        <fullName evidence="1">Uncharacterized protein</fullName>
    </submittedName>
</protein>
<name>A0A1B6GFZ8_9HEMI</name>
<dbReference type="EMBL" id="GECZ01008429">
    <property type="protein sequence ID" value="JAS61340.1"/>
    <property type="molecule type" value="Transcribed_RNA"/>
</dbReference>